<dbReference type="Pfam" id="PF02737">
    <property type="entry name" value="3HCDH_N"/>
    <property type="match status" value="1"/>
</dbReference>
<dbReference type="InterPro" id="IPR006108">
    <property type="entry name" value="3HC_DH_C"/>
</dbReference>
<feature type="site" description="Important for catalytic activity" evidence="2">
    <location>
        <position position="141"/>
    </location>
</feature>
<dbReference type="GO" id="GO:0008691">
    <property type="term" value="F:3-hydroxybutyryl-CoA dehydrogenase activity"/>
    <property type="evidence" value="ECO:0007669"/>
    <property type="project" value="TreeGrafter"/>
</dbReference>
<dbReference type="GO" id="GO:0070403">
    <property type="term" value="F:NAD+ binding"/>
    <property type="evidence" value="ECO:0007669"/>
    <property type="project" value="InterPro"/>
</dbReference>
<organism evidence="5 6">
    <name type="scientific">candidate division KSB3 bacterium</name>
    <dbReference type="NCBI Taxonomy" id="2044937"/>
    <lineage>
        <taxon>Bacteria</taxon>
        <taxon>candidate division KSB3</taxon>
    </lineage>
</organism>
<dbReference type="PANTHER" id="PTHR48075">
    <property type="entry name" value="3-HYDROXYACYL-COA DEHYDROGENASE FAMILY PROTEIN"/>
    <property type="match status" value="1"/>
</dbReference>
<evidence type="ECO:0000259" key="4">
    <source>
        <dbReference type="Pfam" id="PF02737"/>
    </source>
</evidence>
<dbReference type="InterPro" id="IPR008927">
    <property type="entry name" value="6-PGluconate_DH-like_C_sf"/>
</dbReference>
<dbReference type="GO" id="GO:0006635">
    <property type="term" value="P:fatty acid beta-oxidation"/>
    <property type="evidence" value="ECO:0007669"/>
    <property type="project" value="TreeGrafter"/>
</dbReference>
<evidence type="ECO:0000259" key="3">
    <source>
        <dbReference type="Pfam" id="PF00725"/>
    </source>
</evidence>
<dbReference type="SUPFAM" id="SSF48179">
    <property type="entry name" value="6-phosphogluconate dehydrogenase C-terminal domain-like"/>
    <property type="match status" value="1"/>
</dbReference>
<evidence type="ECO:0000256" key="1">
    <source>
        <dbReference type="ARBA" id="ARBA00023002"/>
    </source>
</evidence>
<dbReference type="InterPro" id="IPR036291">
    <property type="entry name" value="NAD(P)-bd_dom_sf"/>
</dbReference>
<gene>
    <name evidence="5" type="ORF">GF339_07345</name>
</gene>
<dbReference type="Proteomes" id="UP000649604">
    <property type="component" value="Unassembled WGS sequence"/>
</dbReference>
<reference evidence="5" key="1">
    <citation type="submission" date="2019-11" db="EMBL/GenBank/DDBJ databases">
        <title>Microbial mats filling the niche in hypersaline microbial mats.</title>
        <authorList>
            <person name="Wong H.L."/>
            <person name="Macleod F.I."/>
            <person name="White R.A. III"/>
            <person name="Burns B.P."/>
        </authorList>
    </citation>
    <scope>NUCLEOTIDE SEQUENCE</scope>
    <source>
        <strain evidence="5">Rbin_158</strain>
    </source>
</reference>
<dbReference type="EMBL" id="WJJP01000227">
    <property type="protein sequence ID" value="MBD3324384.1"/>
    <property type="molecule type" value="Genomic_DNA"/>
</dbReference>
<protein>
    <submittedName>
        <fullName evidence="5">3-hydroxybutyryl-CoA dehydrogenase</fullName>
    </submittedName>
</protein>
<name>A0A9D5JUB4_9BACT</name>
<evidence type="ECO:0000256" key="2">
    <source>
        <dbReference type="PIRSR" id="PIRSR000105-1"/>
    </source>
</evidence>
<dbReference type="Gene3D" id="3.40.50.720">
    <property type="entry name" value="NAD(P)-binding Rossmann-like Domain"/>
    <property type="match status" value="1"/>
</dbReference>
<dbReference type="PANTHER" id="PTHR48075:SF5">
    <property type="entry name" value="3-HYDROXYBUTYRYL-COA DEHYDROGENASE"/>
    <property type="match status" value="1"/>
</dbReference>
<dbReference type="AlphaFoldDB" id="A0A9D5JUB4"/>
<comment type="caution">
    <text evidence="5">The sequence shown here is derived from an EMBL/GenBank/DDBJ whole genome shotgun (WGS) entry which is preliminary data.</text>
</comment>
<dbReference type="PIRSF" id="PIRSF000105">
    <property type="entry name" value="HCDH"/>
    <property type="match status" value="1"/>
</dbReference>
<dbReference type="InterPro" id="IPR022694">
    <property type="entry name" value="3-OHacyl-CoA_DH"/>
</dbReference>
<dbReference type="Pfam" id="PF00725">
    <property type="entry name" value="3HCDH"/>
    <property type="match status" value="1"/>
</dbReference>
<evidence type="ECO:0000313" key="5">
    <source>
        <dbReference type="EMBL" id="MBD3324384.1"/>
    </source>
</evidence>
<keyword evidence="1" id="KW-0560">Oxidoreductase</keyword>
<evidence type="ECO:0000313" key="6">
    <source>
        <dbReference type="Proteomes" id="UP000649604"/>
    </source>
</evidence>
<proteinExistence type="predicted"/>
<sequence length="284" mass="31323">MPPLQRIGIVGCGLSGCGIARVAALSGYAVHICENSQENLAFAFEKSSTFFKRQAMGGILSDDEVQQTLARIHGSIDLEDLKVSDLVIETIPEDLERKIHIHQELDRLCPPQTILVSHSSSFSITAIASATQRPQQVAGLHFFHPIHMIDLVEVVKTSLMSPLTLDTLCDFVRSLNKEPILVADAPGFVVNRLLVAHVLHAIRLVEADIATKEDVDKAMEIGCGYPMGPFTLMDFLGLDRIYRIAQNLYREYQDPQYLPPASLEQLVAAGHLGKKTGQGFYTYP</sequence>
<dbReference type="InterPro" id="IPR006176">
    <property type="entry name" value="3-OHacyl-CoA_DH_NAD-bd"/>
</dbReference>
<dbReference type="SUPFAM" id="SSF51735">
    <property type="entry name" value="NAD(P)-binding Rossmann-fold domains"/>
    <property type="match status" value="1"/>
</dbReference>
<feature type="domain" description="3-hydroxyacyl-CoA dehydrogenase NAD binding" evidence="4">
    <location>
        <begin position="7"/>
        <end position="184"/>
    </location>
</feature>
<feature type="domain" description="3-hydroxyacyl-CoA dehydrogenase C-terminal" evidence="3">
    <location>
        <begin position="187"/>
        <end position="283"/>
    </location>
</feature>
<accession>A0A9D5JUB4</accession>
<dbReference type="InterPro" id="IPR013328">
    <property type="entry name" value="6PGD_dom2"/>
</dbReference>
<dbReference type="Gene3D" id="1.10.1040.10">
    <property type="entry name" value="N-(1-d-carboxylethyl)-l-norvaline Dehydrogenase, domain 2"/>
    <property type="match status" value="1"/>
</dbReference>
<dbReference type="PROSITE" id="PS51257">
    <property type="entry name" value="PROKAR_LIPOPROTEIN"/>
    <property type="match status" value="1"/>
</dbReference>